<organism evidence="1 2">
    <name type="scientific">Thalassiosira oceanica</name>
    <name type="common">Marine diatom</name>
    <dbReference type="NCBI Taxonomy" id="159749"/>
    <lineage>
        <taxon>Eukaryota</taxon>
        <taxon>Sar</taxon>
        <taxon>Stramenopiles</taxon>
        <taxon>Ochrophyta</taxon>
        <taxon>Bacillariophyta</taxon>
        <taxon>Coscinodiscophyceae</taxon>
        <taxon>Thalassiosirophycidae</taxon>
        <taxon>Thalassiosirales</taxon>
        <taxon>Thalassiosiraceae</taxon>
        <taxon>Thalassiosira</taxon>
    </lineage>
</organism>
<dbReference type="AlphaFoldDB" id="K0T014"/>
<sequence>EEEEKYRSDAFASWQLRVLGYVVVDRRKYDCSLLEVDWSEPKVLLKCFGDEMGLCERQRGDVVKKGSIPVGGACQNNAPGVVDRFWISELSDPMKMDSTAKTIEEFSNNAGPADRMLAHATKSGQKCKSKFALSGRLSHPDLHYAEIAVVRMKRKMATAFDKVDERDSLSLLSLLKEGGVETKKMQVVAVAPLYRARSGDKSQGRIQEPHMDSTESSTLHMVIPILPTGSRHVYTIVVDPCSHLVHLGEENGMQKSGDFDLYGEDNLETIRLLPHQAFVFLASCGHAGGIPSRQYNMPFYVDDPVTAQVSRMFGFDNIGIENCVDFSLHLDIQDMLHPVAYSSTLKSNSVLQRTLHPCDDASKIEAKAEQVKRHRQMLLNDMAANPTTIEDCSEYSGSCFKPHFIVESQIEIDRLCDVLTNSPSSRWAEALGQYTGAAFSDNFGERYLEGLEQPRPRKSIRLRY</sequence>
<reference evidence="1 2" key="1">
    <citation type="journal article" date="2012" name="Genome Biol.">
        <title>Genome and low-iron response of an oceanic diatom adapted to chronic iron limitation.</title>
        <authorList>
            <person name="Lommer M."/>
            <person name="Specht M."/>
            <person name="Roy A.S."/>
            <person name="Kraemer L."/>
            <person name="Andreson R."/>
            <person name="Gutowska M.A."/>
            <person name="Wolf J."/>
            <person name="Bergner S.V."/>
            <person name="Schilhabel M.B."/>
            <person name="Klostermeier U.C."/>
            <person name="Beiko R.G."/>
            <person name="Rosenstiel P."/>
            <person name="Hippler M."/>
            <person name="Laroche J."/>
        </authorList>
    </citation>
    <scope>NUCLEOTIDE SEQUENCE [LARGE SCALE GENOMIC DNA]</scope>
    <source>
        <strain evidence="1 2">CCMP1005</strain>
    </source>
</reference>
<comment type="caution">
    <text evidence="1">The sequence shown here is derived from an EMBL/GenBank/DDBJ whole genome shotgun (WGS) entry which is preliminary data.</text>
</comment>
<feature type="non-terminal residue" evidence="1">
    <location>
        <position position="1"/>
    </location>
</feature>
<gene>
    <name evidence="1" type="ORF">THAOC_15551</name>
</gene>
<evidence type="ECO:0000313" key="2">
    <source>
        <dbReference type="Proteomes" id="UP000266841"/>
    </source>
</evidence>
<keyword evidence="2" id="KW-1185">Reference proteome</keyword>
<protein>
    <submittedName>
        <fullName evidence="1">Uncharacterized protein</fullName>
    </submittedName>
</protein>
<dbReference type="EMBL" id="AGNL01018018">
    <property type="protein sequence ID" value="EJK63777.1"/>
    <property type="molecule type" value="Genomic_DNA"/>
</dbReference>
<dbReference type="Proteomes" id="UP000266841">
    <property type="component" value="Unassembled WGS sequence"/>
</dbReference>
<evidence type="ECO:0000313" key="1">
    <source>
        <dbReference type="EMBL" id="EJK63777.1"/>
    </source>
</evidence>
<proteinExistence type="predicted"/>
<accession>K0T014</accession>
<name>K0T014_THAOC</name>